<dbReference type="EMBL" id="BNBE01000001">
    <property type="protein sequence ID" value="GHF89756.1"/>
    <property type="molecule type" value="Genomic_DNA"/>
</dbReference>
<protein>
    <submittedName>
        <fullName evidence="2">Uncharacterized protein</fullName>
    </submittedName>
</protein>
<evidence type="ECO:0000313" key="3">
    <source>
        <dbReference type="Proteomes" id="UP000632849"/>
    </source>
</evidence>
<feature type="region of interest" description="Disordered" evidence="1">
    <location>
        <begin position="1"/>
        <end position="33"/>
    </location>
</feature>
<evidence type="ECO:0000256" key="1">
    <source>
        <dbReference type="SAM" id="MobiDB-lite"/>
    </source>
</evidence>
<keyword evidence="3" id="KW-1185">Reference proteome</keyword>
<name>A0A919EJ41_STRFL</name>
<reference evidence="2" key="1">
    <citation type="journal article" date="2014" name="Int. J. Syst. Evol. Microbiol.">
        <title>Complete genome sequence of Corynebacterium casei LMG S-19264T (=DSM 44701T), isolated from a smear-ripened cheese.</title>
        <authorList>
            <consortium name="US DOE Joint Genome Institute (JGI-PGF)"/>
            <person name="Walter F."/>
            <person name="Albersmeier A."/>
            <person name="Kalinowski J."/>
            <person name="Ruckert C."/>
        </authorList>
    </citation>
    <scope>NUCLEOTIDE SEQUENCE</scope>
    <source>
        <strain evidence="2">JCM 4122</strain>
    </source>
</reference>
<gene>
    <name evidence="2" type="ORF">GCM10017667_18360</name>
</gene>
<sequence length="84" mass="8939">MGIRARTVVPGRERAGGRAAVRRAGGGRVPSTRPVSTVLGACYANSRENGGNKGDEAETDSAFLLRTSSPLVKKCEPRTERRGR</sequence>
<dbReference type="AlphaFoldDB" id="A0A919EJ41"/>
<comment type="caution">
    <text evidence="2">The sequence shown here is derived from an EMBL/GenBank/DDBJ whole genome shotgun (WGS) entry which is preliminary data.</text>
</comment>
<evidence type="ECO:0000313" key="2">
    <source>
        <dbReference type="EMBL" id="GHF89756.1"/>
    </source>
</evidence>
<accession>A0A919EJ41</accession>
<organism evidence="2 3">
    <name type="scientific">Streptomyces filamentosus</name>
    <name type="common">Streptomyces roseosporus</name>
    <dbReference type="NCBI Taxonomy" id="67294"/>
    <lineage>
        <taxon>Bacteria</taxon>
        <taxon>Bacillati</taxon>
        <taxon>Actinomycetota</taxon>
        <taxon>Actinomycetes</taxon>
        <taxon>Kitasatosporales</taxon>
        <taxon>Streptomycetaceae</taxon>
        <taxon>Streptomyces</taxon>
    </lineage>
</organism>
<dbReference type="Proteomes" id="UP000632849">
    <property type="component" value="Unassembled WGS sequence"/>
</dbReference>
<proteinExistence type="predicted"/>
<reference evidence="2" key="2">
    <citation type="submission" date="2020-09" db="EMBL/GenBank/DDBJ databases">
        <authorList>
            <person name="Sun Q."/>
            <person name="Ohkuma M."/>
        </authorList>
    </citation>
    <scope>NUCLEOTIDE SEQUENCE</scope>
    <source>
        <strain evidence="2">JCM 4122</strain>
    </source>
</reference>